<keyword evidence="3" id="KW-1185">Reference proteome</keyword>
<dbReference type="Proteomes" id="UP000076088">
    <property type="component" value="Chromosome"/>
</dbReference>
<dbReference type="EMBL" id="CP013344">
    <property type="protein sequence ID" value="AMU90386.1"/>
    <property type="molecule type" value="Genomic_DNA"/>
</dbReference>
<organism evidence="2 3">
    <name type="scientific">Sphingopyxis macrogoltabida</name>
    <name type="common">Sphingomonas macrogoltabidus</name>
    <dbReference type="NCBI Taxonomy" id="33050"/>
    <lineage>
        <taxon>Bacteria</taxon>
        <taxon>Pseudomonadati</taxon>
        <taxon>Pseudomonadota</taxon>
        <taxon>Alphaproteobacteria</taxon>
        <taxon>Sphingomonadales</taxon>
        <taxon>Sphingomonadaceae</taxon>
        <taxon>Sphingopyxis</taxon>
    </lineage>
</organism>
<evidence type="ECO:0000256" key="1">
    <source>
        <dbReference type="SAM" id="MobiDB-lite"/>
    </source>
</evidence>
<dbReference type="Pfam" id="PF05521">
    <property type="entry name" value="Phage_HCP"/>
    <property type="match status" value="1"/>
</dbReference>
<dbReference type="Gene3D" id="2.40.10.270">
    <property type="entry name" value="Bacteriophage SPP1 head-tail adaptor protein"/>
    <property type="match status" value="1"/>
</dbReference>
<evidence type="ECO:0008006" key="4">
    <source>
        <dbReference type="Google" id="ProtNLM"/>
    </source>
</evidence>
<dbReference type="RefSeq" id="WP_054729178.1">
    <property type="nucleotide sequence ID" value="NZ_CP009429.1"/>
</dbReference>
<reference evidence="2 3" key="2">
    <citation type="journal article" date="2016" name="Genome Announc.">
        <title>Complete Genome Sequence of Sphingopyxis macrogoltabida Strain 203N (NBRC 111659), a Polyethylene Glycol Degrader.</title>
        <authorList>
            <person name="Ohtsubo Y."/>
            <person name="Nonoyama S."/>
            <person name="Nagata Y."/>
            <person name="Numata M."/>
            <person name="Tsuchikane K."/>
            <person name="Hosoyama A."/>
            <person name="Yamazoe A."/>
            <person name="Tsuda M."/>
            <person name="Fujita N."/>
            <person name="Kawai F."/>
        </authorList>
    </citation>
    <scope>NUCLEOTIDE SEQUENCE [LARGE SCALE GENOMIC DNA]</scope>
    <source>
        <strain evidence="2 3">203N</strain>
    </source>
</reference>
<dbReference type="InterPro" id="IPR038666">
    <property type="entry name" value="SSP1_head-tail_sf"/>
</dbReference>
<evidence type="ECO:0000313" key="3">
    <source>
        <dbReference type="Proteomes" id="UP000076088"/>
    </source>
</evidence>
<gene>
    <name evidence="2" type="ORF">ATM17_15275</name>
</gene>
<dbReference type="KEGG" id="smaz:LH19_14695"/>
<accession>A0AAC8Z244</accession>
<feature type="region of interest" description="Disordered" evidence="1">
    <location>
        <begin position="1"/>
        <end position="23"/>
    </location>
</feature>
<dbReference type="InterPro" id="IPR008767">
    <property type="entry name" value="Phage_SPP1_head-tail_adaptor"/>
</dbReference>
<dbReference type="AlphaFoldDB" id="A0AAC8Z244"/>
<protein>
    <recommendedName>
        <fullName evidence="4">Head-tail adaptor protein</fullName>
    </recommendedName>
</protein>
<reference evidence="3" key="1">
    <citation type="submission" date="2015-11" db="EMBL/GenBank/DDBJ databases">
        <title>Complete genome sequence of a polyethylene-glycol degrader Sphingopyxis macrogoltabida 203N (NBRC 111659).</title>
        <authorList>
            <person name="Yoshiyuki O."/>
            <person name="Shouta N."/>
            <person name="Nagata Y."/>
            <person name="Numata M."/>
            <person name="Tsuchikane K."/>
            <person name="Hosoyama A."/>
            <person name="Yamazoe A."/>
            <person name="Tsuda M."/>
            <person name="Fujita N."/>
            <person name="Kawai F."/>
        </authorList>
    </citation>
    <scope>NUCLEOTIDE SEQUENCE [LARGE SCALE GENOMIC DNA]</scope>
    <source>
        <strain evidence="3">203N</strain>
    </source>
</reference>
<evidence type="ECO:0000313" key="2">
    <source>
        <dbReference type="EMBL" id="AMU90386.1"/>
    </source>
</evidence>
<name>A0AAC8Z244_SPHMC</name>
<proteinExistence type="predicted"/>
<sequence>MQAGRRDRKVSIQRQGAPVDDGYTMKPGAWAELATRKAQIIWPKGSEPFEQEGIVSQKPATFILPSDSLTRTITTRDRIVYGGQAYDLKSVNDIGRNEGVECVGVSDPARPSDV</sequence>